<name>A0A1F8B9L6_9BACT</name>
<dbReference type="STRING" id="1802514.A2955_01505"/>
<organism evidence="1 2">
    <name type="scientific">Candidatus Woesebacteria bacterium RIFCSPLOWO2_01_FULL_37_19</name>
    <dbReference type="NCBI Taxonomy" id="1802514"/>
    <lineage>
        <taxon>Bacteria</taxon>
        <taxon>Candidatus Woeseibacteriota</taxon>
    </lineage>
</organism>
<dbReference type="AlphaFoldDB" id="A0A1F8B9L6"/>
<gene>
    <name evidence="1" type="ORF">A2955_01505</name>
</gene>
<evidence type="ECO:0000313" key="2">
    <source>
        <dbReference type="Proteomes" id="UP000177501"/>
    </source>
</evidence>
<comment type="caution">
    <text evidence="1">The sequence shown here is derived from an EMBL/GenBank/DDBJ whole genome shotgun (WGS) entry which is preliminary data.</text>
</comment>
<reference evidence="1 2" key="1">
    <citation type="journal article" date="2016" name="Nat. Commun.">
        <title>Thousands of microbial genomes shed light on interconnected biogeochemical processes in an aquifer system.</title>
        <authorList>
            <person name="Anantharaman K."/>
            <person name="Brown C.T."/>
            <person name="Hug L.A."/>
            <person name="Sharon I."/>
            <person name="Castelle C.J."/>
            <person name="Probst A.J."/>
            <person name="Thomas B.C."/>
            <person name="Singh A."/>
            <person name="Wilkins M.J."/>
            <person name="Karaoz U."/>
            <person name="Brodie E.L."/>
            <person name="Williams K.H."/>
            <person name="Hubbard S.S."/>
            <person name="Banfield J.F."/>
        </authorList>
    </citation>
    <scope>NUCLEOTIDE SEQUENCE [LARGE SCALE GENOMIC DNA]</scope>
</reference>
<evidence type="ECO:0000313" key="1">
    <source>
        <dbReference type="EMBL" id="OGM60028.1"/>
    </source>
</evidence>
<dbReference type="Gene3D" id="3.90.20.10">
    <property type="match status" value="1"/>
</dbReference>
<dbReference type="EMBL" id="MGHA01000022">
    <property type="protein sequence ID" value="OGM60028.1"/>
    <property type="molecule type" value="Genomic_DNA"/>
</dbReference>
<dbReference type="Proteomes" id="UP000177501">
    <property type="component" value="Unassembled WGS sequence"/>
</dbReference>
<sequence length="81" mass="9141">MDDVKKMLRTIVNGQSAMKQELLSKIDSLDKKVEKGFTGVNKRLDTIGKSVAYLEDDAPTIGEFDKLEKRVSKLENRAIKN</sequence>
<proteinExistence type="predicted"/>
<protein>
    <submittedName>
        <fullName evidence="1">Uncharacterized protein</fullName>
    </submittedName>
</protein>
<accession>A0A1F8B9L6</accession>